<reference evidence="1" key="1">
    <citation type="submission" date="2024-01" db="EMBL/GenBank/DDBJ databases">
        <authorList>
            <person name="Webb A."/>
        </authorList>
    </citation>
    <scope>NUCLEOTIDE SEQUENCE</scope>
    <source>
        <strain evidence="1">Pm1</strain>
    </source>
</reference>
<organism evidence="1 2">
    <name type="scientific">Peronospora matthiolae</name>
    <dbReference type="NCBI Taxonomy" id="2874970"/>
    <lineage>
        <taxon>Eukaryota</taxon>
        <taxon>Sar</taxon>
        <taxon>Stramenopiles</taxon>
        <taxon>Oomycota</taxon>
        <taxon>Peronosporomycetes</taxon>
        <taxon>Peronosporales</taxon>
        <taxon>Peronosporaceae</taxon>
        <taxon>Peronospora</taxon>
    </lineage>
</organism>
<dbReference type="AlphaFoldDB" id="A0AAV1TRY4"/>
<dbReference type="Proteomes" id="UP001162060">
    <property type="component" value="Unassembled WGS sequence"/>
</dbReference>
<accession>A0AAV1TRY4</accession>
<comment type="caution">
    <text evidence="1">The sequence shown here is derived from an EMBL/GenBank/DDBJ whole genome shotgun (WGS) entry which is preliminary data.</text>
</comment>
<name>A0AAV1TRY4_9STRA</name>
<evidence type="ECO:0000313" key="2">
    <source>
        <dbReference type="Proteomes" id="UP001162060"/>
    </source>
</evidence>
<sequence length="65" mass="7368">MTTTPLNYPLHMELKVLAYQATPAVFGVSAESHAALVKEVEDLRETLGQTHKTLDEALLYLVWRR</sequence>
<dbReference type="EMBL" id="CAKLBY020000071">
    <property type="protein sequence ID" value="CAK7923940.1"/>
    <property type="molecule type" value="Genomic_DNA"/>
</dbReference>
<gene>
    <name evidence="1" type="ORF">PM001_LOCUS9090</name>
</gene>
<evidence type="ECO:0000313" key="1">
    <source>
        <dbReference type="EMBL" id="CAK7923940.1"/>
    </source>
</evidence>
<protein>
    <submittedName>
        <fullName evidence="1">Uncharacterized protein</fullName>
    </submittedName>
</protein>
<proteinExistence type="predicted"/>